<dbReference type="AlphaFoldDB" id="A0A4Y2FYB2"/>
<dbReference type="Proteomes" id="UP000499080">
    <property type="component" value="Unassembled WGS sequence"/>
</dbReference>
<evidence type="ECO:0000313" key="1">
    <source>
        <dbReference type="EMBL" id="GBM46323.1"/>
    </source>
</evidence>
<accession>A0A4Y2FYB2</accession>
<organism evidence="1 2">
    <name type="scientific">Araneus ventricosus</name>
    <name type="common">Orbweaver spider</name>
    <name type="synonym">Epeira ventricosa</name>
    <dbReference type="NCBI Taxonomy" id="182803"/>
    <lineage>
        <taxon>Eukaryota</taxon>
        <taxon>Metazoa</taxon>
        <taxon>Ecdysozoa</taxon>
        <taxon>Arthropoda</taxon>
        <taxon>Chelicerata</taxon>
        <taxon>Arachnida</taxon>
        <taxon>Araneae</taxon>
        <taxon>Araneomorphae</taxon>
        <taxon>Entelegynae</taxon>
        <taxon>Araneoidea</taxon>
        <taxon>Araneidae</taxon>
        <taxon>Araneus</taxon>
    </lineage>
</organism>
<keyword evidence="2" id="KW-1185">Reference proteome</keyword>
<protein>
    <submittedName>
        <fullName evidence="1">Uncharacterized protein</fullName>
    </submittedName>
</protein>
<proteinExistence type="predicted"/>
<sequence length="106" mass="11791">MARGFVGLLQHSGEAFVNDRKVKGSGLDRDLSTVPTGSCNQWRISAQVLEVLTSCLETLRVPQNLCEKHHSAKLMANLQHCSLVYSIILSSLKNFSLFDLKKLMSE</sequence>
<dbReference type="EMBL" id="BGPR01001132">
    <property type="protein sequence ID" value="GBM46323.1"/>
    <property type="molecule type" value="Genomic_DNA"/>
</dbReference>
<evidence type="ECO:0000313" key="2">
    <source>
        <dbReference type="Proteomes" id="UP000499080"/>
    </source>
</evidence>
<reference evidence="1 2" key="1">
    <citation type="journal article" date="2019" name="Sci. Rep.">
        <title>Orb-weaving spider Araneus ventricosus genome elucidates the spidroin gene catalogue.</title>
        <authorList>
            <person name="Kono N."/>
            <person name="Nakamura H."/>
            <person name="Ohtoshi R."/>
            <person name="Moran D.A.P."/>
            <person name="Shinohara A."/>
            <person name="Yoshida Y."/>
            <person name="Fujiwara M."/>
            <person name="Mori M."/>
            <person name="Tomita M."/>
            <person name="Arakawa K."/>
        </authorList>
    </citation>
    <scope>NUCLEOTIDE SEQUENCE [LARGE SCALE GENOMIC DNA]</scope>
</reference>
<gene>
    <name evidence="1" type="ORF">AVEN_195275_1</name>
</gene>
<name>A0A4Y2FYB2_ARAVE</name>
<comment type="caution">
    <text evidence="1">The sequence shown here is derived from an EMBL/GenBank/DDBJ whole genome shotgun (WGS) entry which is preliminary data.</text>
</comment>